<accession>A0A8S5MTX9</accession>
<protein>
    <recommendedName>
        <fullName evidence="1">DUF7253 domain-containing protein</fullName>
    </recommendedName>
</protein>
<feature type="domain" description="DUF7253" evidence="1">
    <location>
        <begin position="1"/>
        <end position="104"/>
    </location>
</feature>
<evidence type="ECO:0000313" key="2">
    <source>
        <dbReference type="EMBL" id="DAD85793.1"/>
    </source>
</evidence>
<dbReference type="EMBL" id="BK014987">
    <property type="protein sequence ID" value="DAD85793.1"/>
    <property type="molecule type" value="Genomic_DNA"/>
</dbReference>
<reference evidence="2" key="1">
    <citation type="journal article" date="2021" name="Proc. Natl. Acad. Sci. U.S.A.">
        <title>A Catalog of Tens of Thousands of Viruses from Human Metagenomes Reveals Hidden Associations with Chronic Diseases.</title>
        <authorList>
            <person name="Tisza M.J."/>
            <person name="Buck C.B."/>
        </authorList>
    </citation>
    <scope>NUCLEOTIDE SEQUENCE</scope>
    <source>
        <strain evidence="2">Ctb1k4</strain>
    </source>
</reference>
<dbReference type="InterPro" id="IPR055677">
    <property type="entry name" value="DUF7253"/>
</dbReference>
<evidence type="ECO:0000259" key="1">
    <source>
        <dbReference type="Pfam" id="PF23911"/>
    </source>
</evidence>
<sequence length="105" mass="12098">MAKFYGPVGYAVKEETAPGVWEDKIVEYHYYGDLVRNTRRLQTSESLNDDINVANEISIVADPFAMQNFHKMRYVVFMGEKWKVSSVEVQYPRLILTIGGIYNGK</sequence>
<proteinExistence type="predicted"/>
<name>A0A8S5MTX9_9CAUD</name>
<dbReference type="Pfam" id="PF23911">
    <property type="entry name" value="DUF7253"/>
    <property type="match status" value="1"/>
</dbReference>
<organism evidence="2">
    <name type="scientific">Siphoviridae sp. ctb1k4</name>
    <dbReference type="NCBI Taxonomy" id="2826391"/>
    <lineage>
        <taxon>Viruses</taxon>
        <taxon>Duplodnaviria</taxon>
        <taxon>Heunggongvirae</taxon>
        <taxon>Uroviricota</taxon>
        <taxon>Caudoviricetes</taxon>
    </lineage>
</organism>